<dbReference type="EMBL" id="CM043027">
    <property type="protein sequence ID" value="KAI4589252.1"/>
    <property type="molecule type" value="Genomic_DNA"/>
</dbReference>
<comment type="caution">
    <text evidence="1">The sequence shown here is derived from an EMBL/GenBank/DDBJ whole genome shotgun (WGS) entry which is preliminary data.</text>
</comment>
<dbReference type="Proteomes" id="UP001057279">
    <property type="component" value="Linkage Group LG02"/>
</dbReference>
<evidence type="ECO:0000313" key="2">
    <source>
        <dbReference type="Proteomes" id="UP001057279"/>
    </source>
</evidence>
<evidence type="ECO:0000313" key="1">
    <source>
        <dbReference type="EMBL" id="KAI4589252.1"/>
    </source>
</evidence>
<accession>A0ACB9VHT2</accession>
<protein>
    <submittedName>
        <fullName evidence="1">Uncharacterized protein</fullName>
    </submittedName>
</protein>
<organism evidence="1 2">
    <name type="scientific">Ovis ammon polii x Ovis aries</name>
    <dbReference type="NCBI Taxonomy" id="2918886"/>
    <lineage>
        <taxon>Eukaryota</taxon>
        <taxon>Metazoa</taxon>
        <taxon>Chordata</taxon>
        <taxon>Craniata</taxon>
        <taxon>Vertebrata</taxon>
        <taxon>Euteleostomi</taxon>
        <taxon>Mammalia</taxon>
        <taxon>Eutheria</taxon>
        <taxon>Laurasiatheria</taxon>
        <taxon>Artiodactyla</taxon>
        <taxon>Ruminantia</taxon>
        <taxon>Pecora</taxon>
        <taxon>Bovidae</taxon>
        <taxon>Caprinae</taxon>
        <taxon>Ovis</taxon>
    </lineage>
</organism>
<reference evidence="1" key="1">
    <citation type="submission" date="2022-03" db="EMBL/GenBank/DDBJ databases">
        <title>Genomic analyses of argali, domestic sheep and their hybrids provide insights into chromosomal evolution, heterosis and genetic basis of agronomic traits.</title>
        <authorList>
            <person name="Li M."/>
        </authorList>
    </citation>
    <scope>NUCLEOTIDE SEQUENCE</scope>
    <source>
        <strain evidence="1">F1 hybrid</strain>
    </source>
</reference>
<name>A0ACB9VHT2_9CETA</name>
<sequence length="379" mass="43921">MGNEASYPEEICSHFDEDEIKRLRKRFKKLDLDSSSALSVKELFTSIPELQKNPLVQRVIDVFDTDGDGQVDFQEFILGTSQFSVRGDEEQKLRFAFSIYDMDKDGYISNGELFQVLKMMVGDNLKDWQLQQLVDKTIILLDKDGDGKISFQEFSAVVRSLEVHKHLVTIVSQDKTTYSPYMHLAKTLQMGIKHFSGLFMLLCIGFGLSILTTVGEHMVYRLVLPRIRNKSRLQYWLHTSQRLHRALNTSFVEEKQQRFKTKRVEKRSSVGPRHLTVWNTSNLSHDNRRKYIFNDEGGPNQLGIQIHQDIPLPPRRRELPASLTTNGKADSHSGARNSVMQELSELERQIQVIRQELQLAMSRKTELEEYQRTNRTCEP</sequence>
<gene>
    <name evidence="1" type="ORF">MJG53_003660</name>
</gene>
<keyword evidence="2" id="KW-1185">Reference proteome</keyword>
<proteinExistence type="predicted"/>